<dbReference type="Proteomes" id="UP000300879">
    <property type="component" value="Chromosome"/>
</dbReference>
<name>A0A4P8XMX7_9BACL</name>
<dbReference type="KEGG" id="palo:E6C60_2318"/>
<sequence length="138" mass="15063">MHTSTMVNATAPFTVIELFDSASDPQAASPAQPSQKEGLFKQLATYLNMKPYELREALQTSTLAEIAQSKGIPREALKLKLIALMEERSLHAPVPLGGGADFEQAAELFMDRQGGWPSPRSKQHKKAPGYSSRPALQI</sequence>
<dbReference type="AlphaFoldDB" id="A0A4P8XMX7"/>
<feature type="region of interest" description="Disordered" evidence="1">
    <location>
        <begin position="109"/>
        <end position="138"/>
    </location>
</feature>
<evidence type="ECO:0000256" key="1">
    <source>
        <dbReference type="SAM" id="MobiDB-lite"/>
    </source>
</evidence>
<accession>A0A4P8XMX7</accession>
<reference evidence="2 3" key="1">
    <citation type="submission" date="2019-05" db="EMBL/GenBank/DDBJ databases">
        <authorList>
            <person name="Chen C."/>
        </authorList>
    </citation>
    <scope>NUCLEOTIDE SEQUENCE [LARGE SCALE GENOMIC DNA]</scope>
    <source>
        <strain evidence="2 3">HB172198</strain>
    </source>
</reference>
<evidence type="ECO:0000313" key="2">
    <source>
        <dbReference type="EMBL" id="QCT03030.1"/>
    </source>
</evidence>
<evidence type="ECO:0000313" key="3">
    <source>
        <dbReference type="Proteomes" id="UP000300879"/>
    </source>
</evidence>
<dbReference type="EMBL" id="CP040396">
    <property type="protein sequence ID" value="QCT03030.1"/>
    <property type="molecule type" value="Genomic_DNA"/>
</dbReference>
<proteinExistence type="predicted"/>
<dbReference type="RefSeq" id="WP_138225967.1">
    <property type="nucleotide sequence ID" value="NZ_CP040396.1"/>
</dbReference>
<protein>
    <submittedName>
        <fullName evidence="2">Uncharacterized protein</fullName>
    </submittedName>
</protein>
<organism evidence="2 3">
    <name type="scientific">Paenibacillus algicola</name>
    <dbReference type="NCBI Taxonomy" id="2565926"/>
    <lineage>
        <taxon>Bacteria</taxon>
        <taxon>Bacillati</taxon>
        <taxon>Bacillota</taxon>
        <taxon>Bacilli</taxon>
        <taxon>Bacillales</taxon>
        <taxon>Paenibacillaceae</taxon>
        <taxon>Paenibacillus</taxon>
    </lineage>
</organism>
<keyword evidence="3" id="KW-1185">Reference proteome</keyword>
<gene>
    <name evidence="2" type="ORF">E6C60_2318</name>
</gene>